<accession>A0A0F9VJK6</accession>
<name>A0A0F9VJK6_9ZZZZ</name>
<gene>
    <name evidence="1" type="ORF">LCGC14_0131190</name>
</gene>
<organism evidence="1">
    <name type="scientific">marine sediment metagenome</name>
    <dbReference type="NCBI Taxonomy" id="412755"/>
    <lineage>
        <taxon>unclassified sequences</taxon>
        <taxon>metagenomes</taxon>
        <taxon>ecological metagenomes</taxon>
    </lineage>
</organism>
<sequence length="247" mass="28849">MIGVSDLKRLTEFPGCPQVVWCFWWRGAMNENRTRSLEMMRANLQAPVIVVGAENINEYLVSGFPLHPAFEFLSDVHKSDYIRIYFLHHYGGGWHDIKPTNVSYNDAWRVFKNPEIYFCGKPEINGGAAEVYDGDGRYMPSLWGDLVATNRWLGRAGTPLSQLLYDSINSVLDESFRQLSKHPARSAYSHKNDKYNSKFLRRVFKLQYPLQWTLFGDLFHPLNYKYRSHFSRELPFDLVENLGFSYR</sequence>
<dbReference type="EMBL" id="LAZR01000043">
    <property type="protein sequence ID" value="KKO00008.1"/>
    <property type="molecule type" value="Genomic_DNA"/>
</dbReference>
<dbReference type="AlphaFoldDB" id="A0A0F9VJK6"/>
<proteinExistence type="predicted"/>
<dbReference type="GO" id="GO:0016757">
    <property type="term" value="F:glycosyltransferase activity"/>
    <property type="evidence" value="ECO:0007669"/>
    <property type="project" value="InterPro"/>
</dbReference>
<protein>
    <submittedName>
        <fullName evidence="1">Uncharacterized protein</fullName>
    </submittedName>
</protein>
<dbReference type="Pfam" id="PF05704">
    <property type="entry name" value="Caps_synth"/>
    <property type="match status" value="1"/>
</dbReference>
<dbReference type="InterPro" id="IPR008441">
    <property type="entry name" value="AfumC-like_glycosyl_Trfase"/>
</dbReference>
<evidence type="ECO:0000313" key="1">
    <source>
        <dbReference type="EMBL" id="KKO00008.1"/>
    </source>
</evidence>
<comment type="caution">
    <text evidence="1">The sequence shown here is derived from an EMBL/GenBank/DDBJ whole genome shotgun (WGS) entry which is preliminary data.</text>
</comment>
<reference evidence="1" key="1">
    <citation type="journal article" date="2015" name="Nature">
        <title>Complex archaea that bridge the gap between prokaryotes and eukaryotes.</title>
        <authorList>
            <person name="Spang A."/>
            <person name="Saw J.H."/>
            <person name="Jorgensen S.L."/>
            <person name="Zaremba-Niedzwiedzka K."/>
            <person name="Martijn J."/>
            <person name="Lind A.E."/>
            <person name="van Eijk R."/>
            <person name="Schleper C."/>
            <person name="Guy L."/>
            <person name="Ettema T.J."/>
        </authorList>
    </citation>
    <scope>NUCLEOTIDE SEQUENCE</scope>
</reference>